<gene>
    <name evidence="3" type="ORF">GBK04_23075</name>
</gene>
<comment type="caution">
    <text evidence="3">The sequence shown here is derived from an EMBL/GenBank/DDBJ whole genome shotgun (WGS) entry which is preliminary data.</text>
</comment>
<evidence type="ECO:0000259" key="2">
    <source>
        <dbReference type="Pfam" id="PF19051"/>
    </source>
</evidence>
<dbReference type="InterPro" id="IPR036291">
    <property type="entry name" value="NAD(P)-bd_dom_sf"/>
</dbReference>
<evidence type="ECO:0000313" key="3">
    <source>
        <dbReference type="EMBL" id="MPR36149.1"/>
    </source>
</evidence>
<proteinExistence type="predicted"/>
<feature type="domain" description="Gfo/Idh/MocA-like oxidoreductase N-terminal" evidence="1">
    <location>
        <begin position="53"/>
        <end position="193"/>
    </location>
</feature>
<dbReference type="InterPro" id="IPR000683">
    <property type="entry name" value="Gfo/Idh/MocA-like_OxRdtase_N"/>
</dbReference>
<protein>
    <submittedName>
        <fullName evidence="3">Gfo/Idh/MocA family oxidoreductase</fullName>
    </submittedName>
</protein>
<feature type="domain" description="Gfo/Idh/MocA-like oxidoreductase bacterial type C-terminal" evidence="2">
    <location>
        <begin position="240"/>
        <end position="468"/>
    </location>
</feature>
<dbReference type="AlphaFoldDB" id="A0A7C9FRG6"/>
<dbReference type="InterPro" id="IPR043906">
    <property type="entry name" value="Gfo/Idh/MocA_OxRdtase_bact_C"/>
</dbReference>
<dbReference type="EMBL" id="WHLY01000002">
    <property type="protein sequence ID" value="MPR36149.1"/>
    <property type="molecule type" value="Genomic_DNA"/>
</dbReference>
<dbReference type="PANTHER" id="PTHR43818">
    <property type="entry name" value="BCDNA.GH03377"/>
    <property type="match status" value="1"/>
</dbReference>
<accession>A0A7C9FRG6</accession>
<evidence type="ECO:0000313" key="4">
    <source>
        <dbReference type="Proteomes" id="UP000479293"/>
    </source>
</evidence>
<evidence type="ECO:0000259" key="1">
    <source>
        <dbReference type="Pfam" id="PF01408"/>
    </source>
</evidence>
<dbReference type="SUPFAM" id="SSF55347">
    <property type="entry name" value="Glyceraldehyde-3-phosphate dehydrogenase-like, C-terminal domain"/>
    <property type="match status" value="1"/>
</dbReference>
<dbReference type="InterPro" id="IPR050463">
    <property type="entry name" value="Gfo/Idh/MocA_oxidrdct_glycsds"/>
</dbReference>
<dbReference type="Gene3D" id="3.40.50.720">
    <property type="entry name" value="NAD(P)-binding Rossmann-like Domain"/>
    <property type="match status" value="1"/>
</dbReference>
<dbReference type="Proteomes" id="UP000479293">
    <property type="component" value="Unassembled WGS sequence"/>
</dbReference>
<dbReference type="PANTHER" id="PTHR43818:SF5">
    <property type="entry name" value="OXIDOREDUCTASE FAMILY PROTEIN"/>
    <property type="match status" value="1"/>
</dbReference>
<dbReference type="GO" id="GO:0000166">
    <property type="term" value="F:nucleotide binding"/>
    <property type="evidence" value="ECO:0007669"/>
    <property type="project" value="InterPro"/>
</dbReference>
<keyword evidence="4" id="KW-1185">Reference proteome</keyword>
<name>A0A7C9FRG6_9BACT</name>
<dbReference type="RefSeq" id="WP_152763808.1">
    <property type="nucleotide sequence ID" value="NZ_WHLY01000002.1"/>
</dbReference>
<dbReference type="Pfam" id="PF01408">
    <property type="entry name" value="GFO_IDH_MocA"/>
    <property type="match status" value="1"/>
</dbReference>
<dbReference type="Pfam" id="PF19051">
    <property type="entry name" value="GFO_IDH_MocA_C2"/>
    <property type="match status" value="1"/>
</dbReference>
<organism evidence="3 4">
    <name type="scientific">Salmonirosea aquatica</name>
    <dbReference type="NCBI Taxonomy" id="2654236"/>
    <lineage>
        <taxon>Bacteria</taxon>
        <taxon>Pseudomonadati</taxon>
        <taxon>Bacteroidota</taxon>
        <taxon>Cytophagia</taxon>
        <taxon>Cytophagales</taxon>
        <taxon>Spirosomataceae</taxon>
        <taxon>Salmonirosea</taxon>
    </lineage>
</organism>
<dbReference type="SUPFAM" id="SSF51735">
    <property type="entry name" value="NAD(P)-binding Rossmann-fold domains"/>
    <property type="match status" value="1"/>
</dbReference>
<sequence length="469" mass="52020">MKRRDFIKNTAMSTAAVSTVAASTAAFGVPTLVPSSVLGKNRSRIPAPSDRITVGMIGLGRQGFSNNLQGSSLEKQGLGRMPGFLDIPDVQVVAVCDVDSWRMEAARKVVDVAYAKKFGKEAYKGCDTTGDFRELIGRKDVDTLMISTPDHWHTLMGIMAARAKKPFSIEKPLSLSVQQGRELADAVKKAGIIARTDSEFRSLPTYNKPVELIRNGYIGKLERIEISFPSDPDPVAPQPDMPVPAELNYDMWLGPAPKVPYTEKRVHNQHDHRSRPNWMRLNTYAQGMISNWGAHYFDIAQWANDAEYSGPVEVSGKGYFPKSLWDTMINFEVKYRYANGVEMTCRQTSDSKPYIHFFGSEASIFIDDFPGKVTSSKPAILTAMPKSGQMDTSKILMEKVDFIEGVKNNRPTLEPIEVGHRTISVSQIGLIACQVGETLQWNPEKELFIGNNAANALLAAPLVRKEWTV</sequence>
<reference evidence="3 4" key="1">
    <citation type="submission" date="2019-10" db="EMBL/GenBank/DDBJ databases">
        <title>Draft Genome Sequence of Cytophagaceae sp. SJW1-29.</title>
        <authorList>
            <person name="Choi A."/>
        </authorList>
    </citation>
    <scope>NUCLEOTIDE SEQUENCE [LARGE SCALE GENOMIC DNA]</scope>
    <source>
        <strain evidence="3 4">SJW1-29</strain>
    </source>
</reference>
<dbReference type="Gene3D" id="3.30.360.10">
    <property type="entry name" value="Dihydrodipicolinate Reductase, domain 2"/>
    <property type="match status" value="1"/>
</dbReference>